<dbReference type="AlphaFoldDB" id="A0AAE3XSI5"/>
<dbReference type="Pfam" id="PF18925">
    <property type="entry name" value="DUF5675"/>
    <property type="match status" value="1"/>
</dbReference>
<gene>
    <name evidence="2" type="ORF">HNQ88_005040</name>
</gene>
<name>A0AAE3XSI5_9BACT</name>
<dbReference type="Proteomes" id="UP001185092">
    <property type="component" value="Unassembled WGS sequence"/>
</dbReference>
<proteinExistence type="predicted"/>
<evidence type="ECO:0000313" key="2">
    <source>
        <dbReference type="EMBL" id="MDR6241953.1"/>
    </source>
</evidence>
<dbReference type="InterPro" id="IPR043732">
    <property type="entry name" value="DUF5675"/>
</dbReference>
<organism evidence="2 3">
    <name type="scientific">Aureibacter tunicatorum</name>
    <dbReference type="NCBI Taxonomy" id="866807"/>
    <lineage>
        <taxon>Bacteria</taxon>
        <taxon>Pseudomonadati</taxon>
        <taxon>Bacteroidota</taxon>
        <taxon>Cytophagia</taxon>
        <taxon>Cytophagales</taxon>
        <taxon>Persicobacteraceae</taxon>
        <taxon>Aureibacter</taxon>
    </lineage>
</organism>
<reference evidence="2" key="1">
    <citation type="submission" date="2023-07" db="EMBL/GenBank/DDBJ databases">
        <title>Genomic Encyclopedia of Type Strains, Phase IV (KMG-IV): sequencing the most valuable type-strain genomes for metagenomic binning, comparative biology and taxonomic classification.</title>
        <authorList>
            <person name="Goeker M."/>
        </authorList>
    </citation>
    <scope>NUCLEOTIDE SEQUENCE</scope>
    <source>
        <strain evidence="2">DSM 26174</strain>
    </source>
</reference>
<evidence type="ECO:0000313" key="3">
    <source>
        <dbReference type="Proteomes" id="UP001185092"/>
    </source>
</evidence>
<feature type="domain" description="DUF5675" evidence="1">
    <location>
        <begin position="6"/>
        <end position="125"/>
    </location>
</feature>
<sequence>MYTLDIIRTETSPAGTYGDLFIFNNDNLKYTCKTLELPWRNNQRNISCIPEGLYKGIKHQSPKFGKCFKILNVANRSHILIHPANYTRQLQGCIAIGQRHIDIDGDGIKDITSSKATLNELLEILPDNININIINAYL</sequence>
<dbReference type="EMBL" id="JAVDQD010000014">
    <property type="protein sequence ID" value="MDR6241953.1"/>
    <property type="molecule type" value="Genomic_DNA"/>
</dbReference>
<evidence type="ECO:0000259" key="1">
    <source>
        <dbReference type="Pfam" id="PF18925"/>
    </source>
</evidence>
<accession>A0AAE3XSI5</accession>
<dbReference type="RefSeq" id="WP_309943169.1">
    <property type="nucleotide sequence ID" value="NZ_AP025311.1"/>
</dbReference>
<comment type="caution">
    <text evidence="2">The sequence shown here is derived from an EMBL/GenBank/DDBJ whole genome shotgun (WGS) entry which is preliminary data.</text>
</comment>
<keyword evidence="3" id="KW-1185">Reference proteome</keyword>
<protein>
    <recommendedName>
        <fullName evidence="1">DUF5675 domain-containing protein</fullName>
    </recommendedName>
</protein>